<keyword evidence="3" id="KW-0804">Transcription</keyword>
<evidence type="ECO:0000256" key="1">
    <source>
        <dbReference type="ARBA" id="ARBA00023015"/>
    </source>
</evidence>
<protein>
    <submittedName>
        <fullName evidence="5">Arabinose operon regulatory protein</fullName>
    </submittedName>
</protein>
<dbReference type="PANTHER" id="PTHR46796:SF2">
    <property type="entry name" value="TRANSCRIPTIONAL REGULATORY PROTEIN"/>
    <property type="match status" value="1"/>
</dbReference>
<dbReference type="Pfam" id="PF12833">
    <property type="entry name" value="HTH_18"/>
    <property type="match status" value="1"/>
</dbReference>
<feature type="domain" description="HTH araC/xylS-type" evidence="4">
    <location>
        <begin position="142"/>
        <end position="240"/>
    </location>
</feature>
<evidence type="ECO:0000313" key="6">
    <source>
        <dbReference type="Proteomes" id="UP000187891"/>
    </source>
</evidence>
<dbReference type="GO" id="GO:0003700">
    <property type="term" value="F:DNA-binding transcription factor activity"/>
    <property type="evidence" value="ECO:0007669"/>
    <property type="project" value="InterPro"/>
</dbReference>
<dbReference type="PROSITE" id="PS01124">
    <property type="entry name" value="HTH_ARAC_FAMILY_2"/>
    <property type="match status" value="1"/>
</dbReference>
<dbReference type="InterPro" id="IPR018060">
    <property type="entry name" value="HTH_AraC"/>
</dbReference>
<dbReference type="GO" id="GO:0043565">
    <property type="term" value="F:sequence-specific DNA binding"/>
    <property type="evidence" value="ECO:0007669"/>
    <property type="project" value="InterPro"/>
</dbReference>
<evidence type="ECO:0000256" key="2">
    <source>
        <dbReference type="ARBA" id="ARBA00023125"/>
    </source>
</evidence>
<dbReference type="SMART" id="SM00342">
    <property type="entry name" value="HTH_ARAC"/>
    <property type="match status" value="1"/>
</dbReference>
<dbReference type="InterPro" id="IPR050204">
    <property type="entry name" value="AraC_XylS_family_regulators"/>
</dbReference>
<dbReference type="PANTHER" id="PTHR46796">
    <property type="entry name" value="HTH-TYPE TRANSCRIPTIONAL ACTIVATOR RHAS-RELATED"/>
    <property type="match status" value="1"/>
</dbReference>
<dbReference type="AlphaFoldDB" id="A0A1R3TY92"/>
<evidence type="ECO:0000256" key="3">
    <source>
        <dbReference type="ARBA" id="ARBA00023163"/>
    </source>
</evidence>
<dbReference type="STRING" id="1907666.DSM25559_3196"/>
<keyword evidence="2" id="KW-0238">DNA-binding</keyword>
<dbReference type="RefSeq" id="WP_077121132.1">
    <property type="nucleotide sequence ID" value="NZ_FMUE01000007.1"/>
</dbReference>
<sequence>MQTVSVDLRSYRDETPNERHTFVQIVLPVAGQLEIDVCGRQERLSPSKGVLVQKNTSHTQKSAGLNRSLVVDLDEQMLSGQILDKFSSKPFIDLSPRTTRLTHYMHSLMQASEKDAHACEAWVPILIASLADENPDVISRLSVMKALVEIEPLMPWSLERMADHADISVSRLHAIFREQFDETPHSWLSDIRMKKICALLATSALPIAEIADKAGFSDQTALTRAMKKTMGMTPAAYRRECSGRPQ</sequence>
<gene>
    <name evidence="5" type="primary">araC_3</name>
    <name evidence="5" type="ORF">DSM25559_3196</name>
</gene>
<organism evidence="5 6">
    <name type="scientific">Agrobacterium rosae</name>
    <dbReference type="NCBI Taxonomy" id="1972867"/>
    <lineage>
        <taxon>Bacteria</taxon>
        <taxon>Pseudomonadati</taxon>
        <taxon>Pseudomonadota</taxon>
        <taxon>Alphaproteobacteria</taxon>
        <taxon>Hyphomicrobiales</taxon>
        <taxon>Rhizobiaceae</taxon>
        <taxon>Rhizobium/Agrobacterium group</taxon>
        <taxon>Agrobacterium</taxon>
    </lineage>
</organism>
<dbReference type="EMBL" id="FMUE01000007">
    <property type="protein sequence ID" value="SCX28420.1"/>
    <property type="molecule type" value="Genomic_DNA"/>
</dbReference>
<evidence type="ECO:0000259" key="4">
    <source>
        <dbReference type="PROSITE" id="PS01124"/>
    </source>
</evidence>
<dbReference type="InterPro" id="IPR009057">
    <property type="entry name" value="Homeodomain-like_sf"/>
</dbReference>
<proteinExistence type="predicted"/>
<accession>A0A1R3TY92</accession>
<evidence type="ECO:0000313" key="5">
    <source>
        <dbReference type="EMBL" id="SCX28420.1"/>
    </source>
</evidence>
<dbReference type="SUPFAM" id="SSF46689">
    <property type="entry name" value="Homeodomain-like"/>
    <property type="match status" value="1"/>
</dbReference>
<name>A0A1R3TY92_9HYPH</name>
<reference evidence="6" key="1">
    <citation type="submission" date="2016-10" db="EMBL/GenBank/DDBJ databases">
        <authorList>
            <person name="Wibberg D."/>
        </authorList>
    </citation>
    <scope>NUCLEOTIDE SEQUENCE [LARGE SCALE GENOMIC DNA]</scope>
</reference>
<dbReference type="Proteomes" id="UP000187891">
    <property type="component" value="Unassembled WGS sequence"/>
</dbReference>
<keyword evidence="1" id="KW-0805">Transcription regulation</keyword>
<dbReference type="Gene3D" id="1.10.10.60">
    <property type="entry name" value="Homeodomain-like"/>
    <property type="match status" value="1"/>
</dbReference>